<reference evidence="7" key="1">
    <citation type="journal article" date="2011" name="MBio">
        <title>Novel metabolic attributes of the genus Cyanothece, comprising a group of unicellular nitrogen-fixing Cyanobacteria.</title>
        <authorList>
            <person name="Bandyopadhyay A."/>
            <person name="Elvitigala T."/>
            <person name="Welsh E."/>
            <person name="Stockel J."/>
            <person name="Liberton M."/>
            <person name="Min H."/>
            <person name="Sherman L.A."/>
            <person name="Pakrasi H.B."/>
        </authorList>
    </citation>
    <scope>NUCLEOTIDE SEQUENCE [LARGE SCALE GENOMIC DNA]</scope>
    <source>
        <strain evidence="7">PCC 7822</strain>
        <plasmid evidence="7">Cy782201</plasmid>
    </source>
</reference>
<dbReference type="InterPro" id="IPR036220">
    <property type="entry name" value="UDP-Glc/GDP-Man_DH_C_sf"/>
</dbReference>
<feature type="domain" description="UDP-glucose/GDP-mannose dehydrogenase C-terminal" evidence="5">
    <location>
        <begin position="313"/>
        <end position="411"/>
    </location>
</feature>
<geneLocation type="plasmid" evidence="6 7">
    <name>Cy782201</name>
</geneLocation>
<evidence type="ECO:0000256" key="1">
    <source>
        <dbReference type="ARBA" id="ARBA00006601"/>
    </source>
</evidence>
<dbReference type="GO" id="GO:0016628">
    <property type="term" value="F:oxidoreductase activity, acting on the CH-CH group of donors, NAD or NADP as acceptor"/>
    <property type="evidence" value="ECO:0007669"/>
    <property type="project" value="InterPro"/>
</dbReference>
<dbReference type="GO" id="GO:0016616">
    <property type="term" value="F:oxidoreductase activity, acting on the CH-OH group of donors, NAD or NADP as acceptor"/>
    <property type="evidence" value="ECO:0007669"/>
    <property type="project" value="InterPro"/>
</dbReference>
<dbReference type="InterPro" id="IPR014026">
    <property type="entry name" value="UDP-Glc/GDP-Man_DH_dimer"/>
</dbReference>
<dbReference type="SUPFAM" id="SSF52413">
    <property type="entry name" value="UDP-glucose/GDP-mannose dehydrogenase C-terminal domain"/>
    <property type="match status" value="1"/>
</dbReference>
<keyword evidence="7" id="KW-1185">Reference proteome</keyword>
<dbReference type="Pfam" id="PF03720">
    <property type="entry name" value="UDPG_MGDP_dh_C"/>
    <property type="match status" value="1"/>
</dbReference>
<dbReference type="Pfam" id="PF03721">
    <property type="entry name" value="UDPG_MGDP_dh_N"/>
    <property type="match status" value="1"/>
</dbReference>
<accession>E0UKV7</accession>
<dbReference type="HOGENOM" id="CLU_023810_3_2_3"/>
<keyword evidence="3" id="KW-0520">NAD</keyword>
<comment type="similarity">
    <text evidence="1 4">Belongs to the UDP-glucose/GDP-mannose dehydrogenase family.</text>
</comment>
<dbReference type="InterPro" id="IPR028359">
    <property type="entry name" value="UDP_ManNAc/GlcNAc_DH"/>
</dbReference>
<gene>
    <name evidence="6" type="ordered locus">Cyan7822_5726</name>
</gene>
<dbReference type="AlphaFoldDB" id="E0UKV7"/>
<dbReference type="Proteomes" id="UP000008206">
    <property type="component" value="Plasmid Cy782201"/>
</dbReference>
<evidence type="ECO:0000256" key="4">
    <source>
        <dbReference type="PIRNR" id="PIRNR000124"/>
    </source>
</evidence>
<dbReference type="SUPFAM" id="SSF48179">
    <property type="entry name" value="6-phosphogluconate dehydrogenase C-terminal domain-like"/>
    <property type="match status" value="1"/>
</dbReference>
<evidence type="ECO:0000256" key="2">
    <source>
        <dbReference type="ARBA" id="ARBA00023002"/>
    </source>
</evidence>
<evidence type="ECO:0000256" key="3">
    <source>
        <dbReference type="ARBA" id="ARBA00023027"/>
    </source>
</evidence>
<sequence>MKITVIGAGKMGLPLACQFANQGASVIVCDIRTDIVETINKGICPIDEPGIPDLLSYAVANGTLRASTDTTAAVAESQVIVVIVPVLLTPDRDADLSIIESVSWQIAKGLKPGAMVSYETTLPIGGTRRLLPILESTGLKAGEDFHLVFSPERVKSQLVLKHLTQTPKIVGGINPKAAASAEAFYQQYLDAPVINVGTLEAAEMVKLAGMIYRDVNIALANELEHYANEVGINFHEVIRAANTDGEALLLFPGIGVGGHCTPVYPYFLLRDSQRRGLSGTLAEQARQINESQPAVILTRLECRWESLQGHTTLILGLGFRPQVKEHIFSPAFQLRDELTKRGAKKVYIHDPLYTDDEIREQGFVPCQLTDLELPEVLILNTSHSVYYELNFQELAKKGVKVIVDGRALWDANKIRSAGLVYIGIGRP</sequence>
<dbReference type="Pfam" id="PF00984">
    <property type="entry name" value="UDPG_MGDP_dh"/>
    <property type="match status" value="1"/>
</dbReference>
<name>E0UKV7_GLOV7</name>
<keyword evidence="6" id="KW-0614">Plasmid</keyword>
<protein>
    <submittedName>
        <fullName evidence="6">Nucleotide sugar dehydrogenase</fullName>
    </submittedName>
</protein>
<proteinExistence type="inferred from homology"/>
<dbReference type="SUPFAM" id="SSF51735">
    <property type="entry name" value="NAD(P)-binding Rossmann-fold domains"/>
    <property type="match status" value="1"/>
</dbReference>
<dbReference type="KEGG" id="cyj:Cyan7822_5726"/>
<dbReference type="PANTHER" id="PTHR43491:SF2">
    <property type="entry name" value="UDP-N-ACETYL-D-MANNOSAMINE DEHYDROGENASE"/>
    <property type="match status" value="1"/>
</dbReference>
<dbReference type="PIRSF" id="PIRSF500136">
    <property type="entry name" value="UDP_ManNAc_DH"/>
    <property type="match status" value="1"/>
</dbReference>
<dbReference type="PIRSF" id="PIRSF000124">
    <property type="entry name" value="UDPglc_GDPman_dh"/>
    <property type="match status" value="1"/>
</dbReference>
<dbReference type="GO" id="GO:0051287">
    <property type="term" value="F:NAD binding"/>
    <property type="evidence" value="ECO:0007669"/>
    <property type="project" value="InterPro"/>
</dbReference>
<evidence type="ECO:0000259" key="5">
    <source>
        <dbReference type="SMART" id="SM00984"/>
    </source>
</evidence>
<dbReference type="PANTHER" id="PTHR43491">
    <property type="entry name" value="UDP-N-ACETYL-D-MANNOSAMINE DEHYDROGENASE"/>
    <property type="match status" value="1"/>
</dbReference>
<keyword evidence="2" id="KW-0560">Oxidoreductase</keyword>
<evidence type="ECO:0000313" key="6">
    <source>
        <dbReference type="EMBL" id="ADN17587.1"/>
    </source>
</evidence>
<dbReference type="EMBL" id="CP002199">
    <property type="protein sequence ID" value="ADN17587.1"/>
    <property type="molecule type" value="Genomic_DNA"/>
</dbReference>
<organism evidence="6 7">
    <name type="scientific">Gloeothece verrucosa (strain PCC 7822)</name>
    <name type="common">Cyanothece sp. (strain PCC 7822)</name>
    <dbReference type="NCBI Taxonomy" id="497965"/>
    <lineage>
        <taxon>Bacteria</taxon>
        <taxon>Bacillati</taxon>
        <taxon>Cyanobacteriota</taxon>
        <taxon>Cyanophyceae</taxon>
        <taxon>Oscillatoriophycideae</taxon>
        <taxon>Chroococcales</taxon>
        <taxon>Aphanothecaceae</taxon>
        <taxon>Gloeothece</taxon>
        <taxon>Gloeothece verrucosa</taxon>
    </lineage>
</organism>
<dbReference type="InterPro" id="IPR014027">
    <property type="entry name" value="UDP-Glc/GDP-Man_DH_C"/>
</dbReference>
<evidence type="ECO:0000313" key="7">
    <source>
        <dbReference type="Proteomes" id="UP000008206"/>
    </source>
</evidence>
<dbReference type="RefSeq" id="WP_013334337.1">
    <property type="nucleotide sequence ID" value="NC_014533.1"/>
</dbReference>
<dbReference type="SMART" id="SM00984">
    <property type="entry name" value="UDPG_MGDP_dh_C"/>
    <property type="match status" value="1"/>
</dbReference>
<dbReference type="GO" id="GO:0000271">
    <property type="term" value="P:polysaccharide biosynthetic process"/>
    <property type="evidence" value="ECO:0007669"/>
    <property type="project" value="InterPro"/>
</dbReference>
<dbReference type="InterPro" id="IPR036291">
    <property type="entry name" value="NAD(P)-bd_dom_sf"/>
</dbReference>
<dbReference type="OrthoDB" id="9803238at2"/>
<dbReference type="InterPro" id="IPR008927">
    <property type="entry name" value="6-PGluconate_DH-like_C_sf"/>
</dbReference>
<dbReference type="Gene3D" id="3.40.50.720">
    <property type="entry name" value="NAD(P)-binding Rossmann-like Domain"/>
    <property type="match status" value="2"/>
</dbReference>
<dbReference type="InterPro" id="IPR017476">
    <property type="entry name" value="UDP-Glc/GDP-Man"/>
</dbReference>
<dbReference type="InterPro" id="IPR001732">
    <property type="entry name" value="UDP-Glc/GDP-Man_DH_N"/>
</dbReference>
<dbReference type="NCBIfam" id="TIGR03026">
    <property type="entry name" value="NDP-sugDHase"/>
    <property type="match status" value="1"/>
</dbReference>